<feature type="compositionally biased region" description="Basic and acidic residues" evidence="13">
    <location>
        <begin position="1455"/>
        <end position="1484"/>
    </location>
</feature>
<comment type="catalytic activity">
    <reaction evidence="12">
        <text>O-phospho-L-tyrosyl-[protein] + H2O = L-tyrosyl-[protein] + phosphate</text>
        <dbReference type="Rhea" id="RHEA:10684"/>
        <dbReference type="Rhea" id="RHEA-COMP:10136"/>
        <dbReference type="Rhea" id="RHEA-COMP:20101"/>
        <dbReference type="ChEBI" id="CHEBI:15377"/>
        <dbReference type="ChEBI" id="CHEBI:43474"/>
        <dbReference type="ChEBI" id="CHEBI:46858"/>
        <dbReference type="ChEBI" id="CHEBI:61978"/>
        <dbReference type="EC" id="3.1.3.48"/>
    </reaction>
</comment>
<dbReference type="Gene3D" id="3.30.1640.30">
    <property type="match status" value="2"/>
</dbReference>
<dbReference type="InterPro" id="IPR022700">
    <property type="entry name" value="CLIP"/>
</dbReference>
<evidence type="ECO:0000256" key="8">
    <source>
        <dbReference type="ARBA" id="ARBA00022912"/>
    </source>
</evidence>
<name>A0A8J6LGN1_TENMO</name>
<keyword evidence="20" id="KW-1185">Reference proteome</keyword>
<dbReference type="GO" id="GO:0004725">
    <property type="term" value="F:protein tyrosine phosphatase activity"/>
    <property type="evidence" value="ECO:0007669"/>
    <property type="project" value="UniProtKB-EC"/>
</dbReference>
<dbReference type="Proteomes" id="UP000719412">
    <property type="component" value="Unassembled WGS sequence"/>
</dbReference>
<dbReference type="InterPro" id="IPR013783">
    <property type="entry name" value="Ig-like_fold"/>
</dbReference>
<comment type="caution">
    <text evidence="19">The sequence shown here is derived from an EMBL/GenBank/DDBJ whole genome shotgun (WGS) entry which is preliminary data.</text>
</comment>
<dbReference type="InterPro" id="IPR009003">
    <property type="entry name" value="Peptidase_S1_PA"/>
</dbReference>
<evidence type="ECO:0000256" key="10">
    <source>
        <dbReference type="ARBA" id="ARBA00023157"/>
    </source>
</evidence>
<feature type="region of interest" description="Disordered" evidence="13">
    <location>
        <begin position="1207"/>
        <end position="1285"/>
    </location>
</feature>
<keyword evidence="3" id="KW-0964">Secreted</keyword>
<keyword evidence="5" id="KW-0732">Signal</keyword>
<keyword evidence="14" id="KW-1133">Transmembrane helix</keyword>
<dbReference type="GO" id="GO:0048666">
    <property type="term" value="P:neuron development"/>
    <property type="evidence" value="ECO:0007669"/>
    <property type="project" value="UniProtKB-ARBA"/>
</dbReference>
<feature type="compositionally biased region" description="Basic and acidic residues" evidence="13">
    <location>
        <begin position="1271"/>
        <end position="1285"/>
    </location>
</feature>
<evidence type="ECO:0000256" key="11">
    <source>
        <dbReference type="ARBA" id="ARBA00023180"/>
    </source>
</evidence>
<protein>
    <submittedName>
        <fullName evidence="19">Uncharacterized protein</fullName>
    </submittedName>
</protein>
<evidence type="ECO:0000256" key="5">
    <source>
        <dbReference type="ARBA" id="ARBA00022729"/>
    </source>
</evidence>
<dbReference type="FunFam" id="2.40.10.10:FF:000054">
    <property type="entry name" value="Complement C1r subcomponent"/>
    <property type="match status" value="1"/>
</dbReference>
<evidence type="ECO:0000259" key="17">
    <source>
        <dbReference type="PROSITE" id="PS50240"/>
    </source>
</evidence>
<dbReference type="InterPro" id="IPR003961">
    <property type="entry name" value="FN3_dom"/>
</dbReference>
<feature type="domain" description="Tyrosine-protein phosphatase" evidence="15">
    <location>
        <begin position="2294"/>
        <end position="2530"/>
    </location>
</feature>
<dbReference type="Gene3D" id="2.60.40.10">
    <property type="entry name" value="Immunoglobulins"/>
    <property type="match status" value="3"/>
</dbReference>
<dbReference type="CDD" id="cd00063">
    <property type="entry name" value="FN3"/>
    <property type="match status" value="3"/>
</dbReference>
<feature type="region of interest" description="Disordered" evidence="13">
    <location>
        <begin position="1964"/>
        <end position="1988"/>
    </location>
</feature>
<dbReference type="InterPro" id="IPR001254">
    <property type="entry name" value="Trypsin_dom"/>
</dbReference>
<dbReference type="InterPro" id="IPR000242">
    <property type="entry name" value="PTP_cat"/>
</dbReference>
<feature type="compositionally biased region" description="Polar residues" evidence="13">
    <location>
        <begin position="1971"/>
        <end position="1987"/>
    </location>
</feature>
<dbReference type="InterPro" id="IPR043504">
    <property type="entry name" value="Peptidase_S1_PA_chymotrypsin"/>
</dbReference>
<feature type="domain" description="Fibronectin type-III" evidence="18">
    <location>
        <begin position="257"/>
        <end position="354"/>
    </location>
</feature>
<dbReference type="Pfam" id="PF00089">
    <property type="entry name" value="Trypsin"/>
    <property type="match status" value="1"/>
</dbReference>
<keyword evidence="9 14" id="KW-0472">Membrane</keyword>
<sequence length="2756" mass="314652">MIDLYEKATCQLMSDNKKIITFKDSVEESDSECPENTIGEFCVPCNWIYENCRDVKICDNGKCVCSSGYDIRNKNCYNGKNAKVDGMVMDVKNLAENAPTTIMTCAIGLTGHAPPALVDSADQDAIYVSPSIIFAKAPDVTDVKYTEAIVHVTDFTLNNTSYNETPSAYTIQYKVEKVVSIYGVLGNGLPIMSGKVYKNELRITSCKLWPDFHCATVANLERRVGYTFKVNAKNEDVAEFGPAISIDTKTETESSAAPYDLNITWTINNDLILQWKHPNESNGPIKYFNIILNGGETNKIEKKLPITNDTYYLNYNFKVDSAEVFPSTLYTFGVSAFNSFSGHYVYKTDTSPPDIPLLNGDPESDSTNDTITLNISTQKPRGTTDNRLLYILISDKNNNSDSHKFEKFGQKNFQIAVNCTLEPSQNSLSVTIALLQPGEAEDAASNTEPKNQNGETSRSADIYSKKVKAEHFLNYVKTCIQTKELEKEHQMILNSLAIYETLDRGPLEYVDVQFANGRFVEKVYVTSPIPERNEIDSFWKTIWDENIYNIVLFDTCQINDLKTFENYWPDVNQEVYCCDISVRCVFEETFATYQYRKFMIQYENLTRQVDQIQFSLLSNKEVLCLSLNYAEFFNRVSEIPFGCNSPILVHSSSGMHGSTFALLCDICLRTSKKDGVVNVLGNLQRLTEYNTNFVVDYDHYVLTHLVILENLFGLDTSINCNSLDMSRTHLFTADETEIHLRHLKDTLWMDAKQQIVEILSMTTWPAETACPPDVSDFVNFCIAANERMKGSGSVMVTCCDGVTASGLFTAMSYNMEQMKTNGIFVGRLPSTMRATTTLFFFCIYVATKLSRASNCTCVPFYNCPDEDSAVISDGRGLIEFRKSRQCKGVLEVCCNTMIVAPAAVPAPKPQKGCGLQNRESFLWSSTLLFKQYPNFVASYKCRVSLVHPKVAVTAAHCLQYKGYYQNDVALLVLDKPFKMDKAGVVCVPPPGSLFDGNNCTATTRTSEEDGSLRMIRLPMVSRDECVNLLRKTRLGGYFQLHQSFICGGGGADQDTCGGDGGSPLICAVTGVPRRFQQVGIVSWGIGCGGNLPGVYVNLAHFREWIDEMKHKRRRSACFICANVRIRLRASSGQEREGMPKSPKAKKESSKREREEGRMSEEGLNPFRKSSRTERFPSRGEERNQSKEIEKKIETVVKEIKEDMAGIEEESRARRKELAAARGKKGEQEREDMLKSSEVRKESSKREREEGRTSKESKNPLRNSSRTRRSPNRSEEENQSKEMKTTMIREMREEIKTLRKELAAVREENGELTKELATVREEMRGREEKGQLEKADWMKRMEMIEEKMEQREKKKRKNNVVITGIWAISGNIERGVEEWLEREIGVKVNVKEAFKINKDKMMLAKIESWEQKKNIMLSKSKLKEKKGVRMYIDDDLAKEQRETQKKLRELVREERDRGKRRVAEEGTRRERTGMGRKEKREREGAGGDARIVRRSNTCGEMRERKRREWGEIRSEDGREMDERIRKRRERIENERKSTFIPKRNNNSFDCRIENDFRTEKYFIKAPWELKNSLETNINEVILDQRWEVPNAVTDLLVYTKNESSASLRWKPPYPPNGVLQKYKIEYSNSYIQEFEIMTCKLWPDFHCVTVSDLERRVEYRFKVNAKNEDIAEFGSGIVVKTETEIEPSREPYDLNITWTINNDLILQWKHPNESNGPIQYFNIILNSETNKVEKNLLITNDIYLLNYNFKIDSAEVFPSTRYIVQVSAFNGFPGHYVYLPDTSPPDIPLLNGDPGSNSTKDTITLKISLQKPRGETDNRRLYILISDKNNSRDSHKFEKFGLKNFQIAVNCTLGPSQDSLKVTVGNVYQFDNCYQINNLALDPATFYNITMLLLYTFGNKSSHNIYAFMYKTLELDRPVHFQKSLFGLLFLVLLIPVIGYVYIKKQNILKSRENASRRDNTSLLQAGEAENAASNTEPKNQNGETSRSADIYSKKVKAEHFLNYVKACMQIQELEKEHQMILNSFAKNTYETLHRGPLEYVDVQFANGRLIEKAYVTSTVPERNEIDSFWKTIWNENIYNIVLFDTCHINDLKTFANYWPDFNQEVHCCDISVCCLFEETFATYQHRRFIIHYENLTRQIDQLQFSLQSNQDVQFLSLNYAEFFKKVSEIPLGCNSPILVHSSSGMHGNTFALLCDICLRRSKKDGVVDVLGNLQELTEYNTNFVIDCDHYVLTHLVILENLLGVDTSINCNSLDMSRTHLFTPDETEMHLKHLKETSWMDAVTRRVGRDSNVYFRPVSPLQEAKVFLEASYNLDEENSPCWDRLGAISVDGFRCPNKFLVIPQPTSNTLSDIWDLVVEKNISVILSLNEITPSSSVSQSSALQNVPFVPGNNKSKVSLNTSVEPKLTRDFGNYEWTTLELSSTTKQQTVEILSMKTWSAKTSCPPDVSDFVNFCIAANDRMKGSGSVMVTCCDGVTASGLFTAMSYNMQEMKTNGMCDVCTSVRTVRRHCPQFVNDKKQYTFLVEAAHRYINEYSYPQNLTFPTQCFFQTHLATMSVLHYLLLTLSIASLNALDKEYVTCVLPMTCVPLKECGPLMAALKESKRSSQTPAVVKYLKSQICGQHKNEPKVCCSEEVPHHKSIKKQLNELPPCKASFACVNLPDCVPLMYLLDLEKPISPRVIKLIESQQCGMGTLYPKVCCKELEEGQEITLFSPATEDGDPALPLEAKMEAMNWLFNEDLFDFTMFDYFLRRQKEN</sequence>
<dbReference type="InterPro" id="IPR038565">
    <property type="entry name" value="CLIP_sf"/>
</dbReference>
<reference evidence="19" key="1">
    <citation type="journal article" date="2020" name="J Insects Food Feed">
        <title>The yellow mealworm (Tenebrio molitor) genome: a resource for the emerging insects as food and feed industry.</title>
        <authorList>
            <person name="Eriksson T."/>
            <person name="Andere A."/>
            <person name="Kelstrup H."/>
            <person name="Emery V."/>
            <person name="Picard C."/>
        </authorList>
    </citation>
    <scope>NUCLEOTIDE SEQUENCE</scope>
    <source>
        <strain evidence="19">Stoneville</strain>
        <tissue evidence="19">Whole head</tissue>
    </source>
</reference>
<evidence type="ECO:0000256" key="13">
    <source>
        <dbReference type="SAM" id="MobiDB-lite"/>
    </source>
</evidence>
<evidence type="ECO:0000256" key="4">
    <source>
        <dbReference type="ARBA" id="ARBA00022670"/>
    </source>
</evidence>
<dbReference type="Pfam" id="PF00102">
    <property type="entry name" value="Y_phosphatase"/>
    <property type="match status" value="4"/>
</dbReference>
<dbReference type="InterPro" id="IPR018114">
    <property type="entry name" value="TRYPSIN_HIS"/>
</dbReference>
<dbReference type="InterPro" id="IPR036116">
    <property type="entry name" value="FN3_sf"/>
</dbReference>
<evidence type="ECO:0000313" key="20">
    <source>
        <dbReference type="Proteomes" id="UP000719412"/>
    </source>
</evidence>
<dbReference type="GO" id="GO:0006508">
    <property type="term" value="P:proteolysis"/>
    <property type="evidence" value="ECO:0007669"/>
    <property type="project" value="UniProtKB-KW"/>
</dbReference>
<dbReference type="SMART" id="SM00060">
    <property type="entry name" value="FN3"/>
    <property type="match status" value="4"/>
</dbReference>
<dbReference type="Pfam" id="PF12032">
    <property type="entry name" value="CLIP"/>
    <property type="match status" value="1"/>
</dbReference>
<dbReference type="InterPro" id="IPR029021">
    <property type="entry name" value="Prot-tyrosine_phosphatase-like"/>
</dbReference>
<evidence type="ECO:0000256" key="3">
    <source>
        <dbReference type="ARBA" id="ARBA00022525"/>
    </source>
</evidence>
<dbReference type="SMART" id="SM00404">
    <property type="entry name" value="PTPc_motif"/>
    <property type="match status" value="2"/>
</dbReference>
<evidence type="ECO:0000256" key="12">
    <source>
        <dbReference type="ARBA" id="ARBA00051722"/>
    </source>
</evidence>
<evidence type="ECO:0000256" key="2">
    <source>
        <dbReference type="ARBA" id="ARBA00004613"/>
    </source>
</evidence>
<evidence type="ECO:0000256" key="1">
    <source>
        <dbReference type="ARBA" id="ARBA00004167"/>
    </source>
</evidence>
<keyword evidence="6" id="KW-0378">Hydrolase</keyword>
<feature type="region of interest" description="Disordered" evidence="13">
    <location>
        <begin position="439"/>
        <end position="460"/>
    </location>
</feature>
<dbReference type="GO" id="GO:0005576">
    <property type="term" value="C:extracellular region"/>
    <property type="evidence" value="ECO:0007669"/>
    <property type="project" value="UniProtKB-SubCell"/>
</dbReference>
<feature type="compositionally biased region" description="Basic and acidic residues" evidence="13">
    <location>
        <begin position="1207"/>
        <end position="1258"/>
    </location>
</feature>
<evidence type="ECO:0000256" key="6">
    <source>
        <dbReference type="ARBA" id="ARBA00022801"/>
    </source>
</evidence>
<dbReference type="Pfam" id="PF00041">
    <property type="entry name" value="fn3"/>
    <property type="match status" value="1"/>
</dbReference>
<dbReference type="SMART" id="SM00020">
    <property type="entry name" value="Tryp_SPc"/>
    <property type="match status" value="1"/>
</dbReference>
<evidence type="ECO:0000313" key="19">
    <source>
        <dbReference type="EMBL" id="KAH0818707.1"/>
    </source>
</evidence>
<comment type="subcellular location">
    <subcellularLocation>
        <location evidence="1">Membrane</location>
        <topology evidence="1">Single-pass membrane protein</topology>
    </subcellularLocation>
    <subcellularLocation>
        <location evidence="2">Secreted</location>
    </subcellularLocation>
</comment>
<keyword evidence="8" id="KW-0904">Protein phosphatase</keyword>
<evidence type="ECO:0000259" key="15">
    <source>
        <dbReference type="PROSITE" id="PS50055"/>
    </source>
</evidence>
<dbReference type="CDD" id="cd00190">
    <property type="entry name" value="Tryp_SPc"/>
    <property type="match status" value="1"/>
</dbReference>
<dbReference type="InterPro" id="IPR000387">
    <property type="entry name" value="Tyr_Pase_dom"/>
</dbReference>
<feature type="region of interest" description="Disordered" evidence="13">
    <location>
        <begin position="1131"/>
        <end position="1189"/>
    </location>
</feature>
<dbReference type="InterPro" id="IPR050348">
    <property type="entry name" value="Protein-Tyr_Phosphatase"/>
</dbReference>
<evidence type="ECO:0000259" key="16">
    <source>
        <dbReference type="PROSITE" id="PS50056"/>
    </source>
</evidence>
<proteinExistence type="predicted"/>
<keyword evidence="7" id="KW-0720">Serine protease</keyword>
<dbReference type="PROSITE" id="PS50055">
    <property type="entry name" value="TYR_PHOSPHATASE_PTP"/>
    <property type="match status" value="3"/>
</dbReference>
<dbReference type="PROSITE" id="PS50056">
    <property type="entry name" value="TYR_PHOSPHATASE_2"/>
    <property type="match status" value="1"/>
</dbReference>
<feature type="compositionally biased region" description="Basic and acidic residues" evidence="13">
    <location>
        <begin position="1170"/>
        <end position="1189"/>
    </location>
</feature>
<organism evidence="19 20">
    <name type="scientific">Tenebrio molitor</name>
    <name type="common">Yellow mealworm beetle</name>
    <dbReference type="NCBI Taxonomy" id="7067"/>
    <lineage>
        <taxon>Eukaryota</taxon>
        <taxon>Metazoa</taxon>
        <taxon>Ecdysozoa</taxon>
        <taxon>Arthropoda</taxon>
        <taxon>Hexapoda</taxon>
        <taxon>Insecta</taxon>
        <taxon>Pterygota</taxon>
        <taxon>Neoptera</taxon>
        <taxon>Endopterygota</taxon>
        <taxon>Coleoptera</taxon>
        <taxon>Polyphaga</taxon>
        <taxon>Cucujiformia</taxon>
        <taxon>Tenebrionidae</taxon>
        <taxon>Tenebrio</taxon>
    </lineage>
</organism>
<dbReference type="PROSITE" id="PS00134">
    <property type="entry name" value="TRYPSIN_HIS"/>
    <property type="match status" value="1"/>
</dbReference>
<accession>A0A8J6LGN1</accession>
<dbReference type="PANTHER" id="PTHR19134:SF449">
    <property type="entry name" value="TYROSINE-PROTEIN PHOSPHATASE 1"/>
    <property type="match status" value="1"/>
</dbReference>
<evidence type="ECO:0000256" key="14">
    <source>
        <dbReference type="SAM" id="Phobius"/>
    </source>
</evidence>
<keyword evidence="10" id="KW-1015">Disulfide bond</keyword>
<feature type="region of interest" description="Disordered" evidence="13">
    <location>
        <begin position="1455"/>
        <end position="1486"/>
    </location>
</feature>
<dbReference type="GO" id="GO:0016020">
    <property type="term" value="C:membrane"/>
    <property type="evidence" value="ECO:0007669"/>
    <property type="project" value="UniProtKB-SubCell"/>
</dbReference>
<dbReference type="Gene3D" id="3.90.190.10">
    <property type="entry name" value="Protein tyrosine phosphatase superfamily"/>
    <property type="match status" value="4"/>
</dbReference>
<keyword evidence="14" id="KW-0812">Transmembrane</keyword>
<reference evidence="19" key="2">
    <citation type="submission" date="2021-08" db="EMBL/GenBank/DDBJ databases">
        <authorList>
            <person name="Eriksson T."/>
        </authorList>
    </citation>
    <scope>NUCLEOTIDE SEQUENCE</scope>
    <source>
        <strain evidence="19">Stoneville</strain>
        <tissue evidence="19">Whole head</tissue>
    </source>
</reference>
<feature type="compositionally biased region" description="Polar residues" evidence="13">
    <location>
        <begin position="444"/>
        <end position="459"/>
    </location>
</feature>
<feature type="compositionally biased region" description="Basic and acidic residues" evidence="13">
    <location>
        <begin position="1133"/>
        <end position="1160"/>
    </location>
</feature>
<feature type="transmembrane region" description="Helical" evidence="14">
    <location>
        <begin position="1924"/>
        <end position="1942"/>
    </location>
</feature>
<evidence type="ECO:0000256" key="7">
    <source>
        <dbReference type="ARBA" id="ARBA00022825"/>
    </source>
</evidence>
<dbReference type="SUPFAM" id="SSF52799">
    <property type="entry name" value="(Phosphotyrosine protein) phosphatases II"/>
    <property type="match status" value="4"/>
</dbReference>
<feature type="domain" description="Tyrosine specific protein phosphatases" evidence="16">
    <location>
        <begin position="2448"/>
        <end position="2521"/>
    </location>
</feature>
<dbReference type="PANTHER" id="PTHR19134">
    <property type="entry name" value="RECEPTOR-TYPE TYROSINE-PROTEIN PHOSPHATASE"/>
    <property type="match status" value="1"/>
</dbReference>
<dbReference type="SUPFAM" id="SSF49265">
    <property type="entry name" value="Fibronectin type III"/>
    <property type="match status" value="2"/>
</dbReference>
<feature type="domain" description="Tyrosine-protein phosphatase" evidence="15">
    <location>
        <begin position="452"/>
        <end position="710"/>
    </location>
</feature>
<evidence type="ECO:0000256" key="9">
    <source>
        <dbReference type="ARBA" id="ARBA00023136"/>
    </source>
</evidence>
<evidence type="ECO:0000259" key="18">
    <source>
        <dbReference type="PROSITE" id="PS50853"/>
    </source>
</evidence>
<keyword evidence="4" id="KW-0645">Protease</keyword>
<dbReference type="Gene3D" id="2.40.10.10">
    <property type="entry name" value="Trypsin-like serine proteases"/>
    <property type="match status" value="1"/>
</dbReference>
<keyword evidence="11" id="KW-0325">Glycoprotein</keyword>
<dbReference type="Pfam" id="PF18322">
    <property type="entry name" value="CLIP_1"/>
    <property type="match status" value="1"/>
</dbReference>
<dbReference type="InterPro" id="IPR041515">
    <property type="entry name" value="PPAF-2-like_Clip"/>
</dbReference>
<dbReference type="SUPFAM" id="SSF50494">
    <property type="entry name" value="Trypsin-like serine proteases"/>
    <property type="match status" value="1"/>
</dbReference>
<dbReference type="EMBL" id="JABDTM020016836">
    <property type="protein sequence ID" value="KAH0818707.1"/>
    <property type="molecule type" value="Genomic_DNA"/>
</dbReference>
<feature type="domain" description="Peptidase S1" evidence="17">
    <location>
        <begin position="898"/>
        <end position="1110"/>
    </location>
</feature>
<dbReference type="PROSITE" id="PS50853">
    <property type="entry name" value="FN3"/>
    <property type="match status" value="2"/>
</dbReference>
<dbReference type="SMART" id="SM00194">
    <property type="entry name" value="PTPc"/>
    <property type="match status" value="1"/>
</dbReference>
<dbReference type="InterPro" id="IPR003595">
    <property type="entry name" value="Tyr_Pase_cat"/>
</dbReference>
<feature type="domain" description="Fibronectin type-III" evidence="18">
    <location>
        <begin position="1590"/>
        <end position="1687"/>
    </location>
</feature>
<gene>
    <name evidence="19" type="ORF">GEV33_004084</name>
</gene>
<dbReference type="PROSITE" id="PS50240">
    <property type="entry name" value="TRYPSIN_DOM"/>
    <property type="match status" value="1"/>
</dbReference>
<dbReference type="GO" id="GO:0009653">
    <property type="term" value="P:anatomical structure morphogenesis"/>
    <property type="evidence" value="ECO:0007669"/>
    <property type="project" value="UniProtKB-ARBA"/>
</dbReference>
<dbReference type="GO" id="GO:0004252">
    <property type="term" value="F:serine-type endopeptidase activity"/>
    <property type="evidence" value="ECO:0007669"/>
    <property type="project" value="InterPro"/>
</dbReference>
<dbReference type="SMART" id="SM00680">
    <property type="entry name" value="CLIP"/>
    <property type="match status" value="2"/>
</dbReference>
<feature type="domain" description="Tyrosine-protein phosphatase" evidence="15">
    <location>
        <begin position="1980"/>
        <end position="2240"/>
    </location>
</feature>